<dbReference type="RefSeq" id="WP_339332343.1">
    <property type="nucleotide sequence ID" value="NZ_BSCX01000001.1"/>
</dbReference>
<organism evidence="2">
    <name type="scientific">Paulownia witches'-broom phytoplasma</name>
    <dbReference type="NCBI Taxonomy" id="39647"/>
    <lineage>
        <taxon>Bacteria</taxon>
        <taxon>Bacillati</taxon>
        <taxon>Mycoplasmatota</taxon>
        <taxon>Mollicutes</taxon>
        <taxon>Acholeplasmatales</taxon>
        <taxon>Acholeplasmataceae</taxon>
        <taxon>Candidatus Phytoplasma</taxon>
        <taxon>16SrI (Aster yellows group)</taxon>
    </lineage>
</organism>
<sequence>MKNIYQKQPCLKQRFIYCLSALLLLILFVISFNYTLKAAPTEPIDISTIEKNIGSFESAPNEKKIIEKIVKNQKNISGLAIGDDLEVVSINNNKATVKAKENSKKIKGQVEVIFNVKEDLNVLIQNKALGDIELNKIHSEALISNEDLLNAIESKNNGLVITKEDIYFPKKDRSKGYITIEALDKSPKYKGKAKLTYQIKKINKEEFIAEVKKKYNIPFDSTIKQNQLDETIENVIAEEVGNPDSTKDLVMQKVQEAVALLLNDGNTLSETLTTSMPNEEELQNNSQTILSPKITSEKTDNNKNTNYGFYIVIACIILISITFLSLLFVIFKKRNTQS</sequence>
<evidence type="ECO:0000256" key="1">
    <source>
        <dbReference type="SAM" id="Phobius"/>
    </source>
</evidence>
<keyword evidence="1" id="KW-1133">Transmembrane helix</keyword>
<proteinExistence type="predicted"/>
<reference evidence="2" key="1">
    <citation type="journal article" date="2014" name="FEMS Microbiol. Lett.">
        <title>Onion yellow phytoplasma P38 protein plays a role in adhesion to the hosts.</title>
        <authorList>
            <person name="Neriya Y."/>
            <person name="Maejima K."/>
            <person name="Nijo T."/>
            <person name="Tomomitsu T."/>
            <person name="Yusa A."/>
            <person name="Himeno M."/>
            <person name="Netsu O."/>
            <person name="Hamamoto H."/>
            <person name="Oshima K."/>
            <person name="Namba S."/>
        </authorList>
    </citation>
    <scope>NUCLEOTIDE SEQUENCE</scope>
    <source>
        <strain evidence="2">PaWB</strain>
    </source>
</reference>
<dbReference type="AlphaFoldDB" id="A0A097ZNA4"/>
<accession>A0A097ZNA4</accession>
<dbReference type="EMBL" id="AB902910">
    <property type="protein sequence ID" value="BAP76311.1"/>
    <property type="molecule type" value="Genomic_DNA"/>
</dbReference>
<evidence type="ECO:0000313" key="2">
    <source>
        <dbReference type="EMBL" id="BAP76311.1"/>
    </source>
</evidence>
<feature type="transmembrane region" description="Helical" evidence="1">
    <location>
        <begin position="307"/>
        <end position="331"/>
    </location>
</feature>
<gene>
    <name evidence="2" type="primary">p38</name>
</gene>
<protein>
    <submittedName>
        <fullName evidence="2">Hypothetical membrane protein P38</fullName>
    </submittedName>
</protein>
<name>A0A097ZNA4_9MOLU</name>
<keyword evidence="1" id="KW-0812">Transmembrane</keyword>
<keyword evidence="1" id="KW-0472">Membrane</keyword>